<reference evidence="1 2" key="1">
    <citation type="submission" date="2020-08" db="EMBL/GenBank/DDBJ databases">
        <title>Functional genomics of gut bacteria from endangered species of beetles.</title>
        <authorList>
            <person name="Carlos-Shanley C."/>
        </authorList>
    </citation>
    <scope>NUCLEOTIDE SEQUENCE [LARGE SCALE GENOMIC DNA]</scope>
    <source>
        <strain evidence="1 2">S00179</strain>
    </source>
</reference>
<protein>
    <submittedName>
        <fullName evidence="1">Uncharacterized protein</fullName>
    </submittedName>
</protein>
<dbReference type="Proteomes" id="UP000566995">
    <property type="component" value="Unassembled WGS sequence"/>
</dbReference>
<evidence type="ECO:0000313" key="1">
    <source>
        <dbReference type="EMBL" id="MBB4867832.1"/>
    </source>
</evidence>
<accession>A0A7W7P604</accession>
<dbReference type="EMBL" id="JACHLI010000049">
    <property type="protein sequence ID" value="MBB4867832.1"/>
    <property type="molecule type" value="Genomic_DNA"/>
</dbReference>
<gene>
    <name evidence="1" type="ORF">HNP46_006751</name>
</gene>
<evidence type="ECO:0000313" key="2">
    <source>
        <dbReference type="Proteomes" id="UP000566995"/>
    </source>
</evidence>
<organism evidence="1 2">
    <name type="scientific">Pseudomonas nitroreducens</name>
    <dbReference type="NCBI Taxonomy" id="46680"/>
    <lineage>
        <taxon>Bacteria</taxon>
        <taxon>Pseudomonadati</taxon>
        <taxon>Pseudomonadota</taxon>
        <taxon>Gammaproteobacteria</taxon>
        <taxon>Pseudomonadales</taxon>
        <taxon>Pseudomonadaceae</taxon>
        <taxon>Pseudomonas</taxon>
    </lineage>
</organism>
<sequence length="429" mass="48245">MSQFVAGNGTSKRVRPDEFFSVQSHFRVRDDILMLLRKEPGIPTETHVHRDGRIFVLKALVEYISATPEVIVDGKFDKSVLSRLVDQAWMKPEEVGRWWVMPLPYYPHHMLNGKYSIWIRSLAARIPVEFDTLQEAYAAGGMLFAGPILDNADQADFVHQGQPLKMVYDYNIESLPQMPDLTGIFDVEKPRTIFLKPRGFAPGYGHVDHELYNRWCTLAADVDHCAREIGNMASSIGDEAFQLIAGTDLSSLNLSDQLPASFGGQVTALRQLYPELTSLNDSALFWLYDHFLDPDSSIQQGWQAERIPKFIAYLVCKLAPAPEQVEVSADEGFLILLGMKAGRSVAESAECIRQWFLASYAVTQRFHALCTAMDFLSSEQPRIQDKAEPLATTSDVMNMLRKRREIISSRRESVLVADEAVADPVGEAK</sequence>
<dbReference type="AlphaFoldDB" id="A0A7W7P604"/>
<comment type="caution">
    <text evidence="1">The sequence shown here is derived from an EMBL/GenBank/DDBJ whole genome shotgun (WGS) entry which is preliminary data.</text>
</comment>
<name>A0A7W7P604_PSENT</name>
<dbReference type="RefSeq" id="WP_184597764.1">
    <property type="nucleotide sequence ID" value="NZ_JACHLI010000049.1"/>
</dbReference>
<proteinExistence type="predicted"/>